<keyword evidence="2" id="KW-1185">Reference proteome</keyword>
<dbReference type="EMBL" id="JANHOG010001501">
    <property type="protein sequence ID" value="KAJ3536041.1"/>
    <property type="molecule type" value="Genomic_DNA"/>
</dbReference>
<evidence type="ECO:0000313" key="1">
    <source>
        <dbReference type="EMBL" id="KAJ3536041.1"/>
    </source>
</evidence>
<protein>
    <submittedName>
        <fullName evidence="1">Uncharacterized protein</fullName>
    </submittedName>
</protein>
<proteinExistence type="predicted"/>
<comment type="caution">
    <text evidence="1">The sequence shown here is derived from an EMBL/GenBank/DDBJ whole genome shotgun (WGS) entry which is preliminary data.</text>
</comment>
<accession>A0ACC1SBB4</accession>
<name>A0ACC1SBB4_9APHY</name>
<organism evidence="1 2">
    <name type="scientific">Phlebia brevispora</name>
    <dbReference type="NCBI Taxonomy" id="194682"/>
    <lineage>
        <taxon>Eukaryota</taxon>
        <taxon>Fungi</taxon>
        <taxon>Dikarya</taxon>
        <taxon>Basidiomycota</taxon>
        <taxon>Agaricomycotina</taxon>
        <taxon>Agaricomycetes</taxon>
        <taxon>Polyporales</taxon>
        <taxon>Meruliaceae</taxon>
        <taxon>Phlebia</taxon>
    </lineage>
</organism>
<reference evidence="1" key="1">
    <citation type="submission" date="2022-07" db="EMBL/GenBank/DDBJ databases">
        <title>Genome Sequence of Phlebia brevispora.</title>
        <authorList>
            <person name="Buettner E."/>
        </authorList>
    </citation>
    <scope>NUCLEOTIDE SEQUENCE</scope>
    <source>
        <strain evidence="1">MPL23</strain>
    </source>
</reference>
<evidence type="ECO:0000313" key="2">
    <source>
        <dbReference type="Proteomes" id="UP001148662"/>
    </source>
</evidence>
<sequence>MSQSDSLEIALETQFEPREDDDETLWEVIEIISERKNMYRVRWAGTDPKTKKPWPPSWVPKHDCTDDLVVAWKKKQLEQKREKETAKADKAAFKTKTKKATSGGKGKGKAREHSAEIPLYSEETESVPSGSSPARSRRLDEEHRSAGNSPGQSLPDTKIGPPRFHKRKRVADITEEENFANEEQQSHASRKVGPPRHAKKLRVDSSMNGTMPSPLVSAKTTAYVGDGSDSTSHLQNDQDRCSDQHEYQSTAERSKKGHSTRAKAQPKVSNDFEADERTSPSGSHKHEVRSSAPTQSSRKRKKQKRSKAEDVDAVLQPDEGLVQLSQKELDLSPNPSSYWVEDEEVPRDDLVRDNMRDEVIPETQELAKSDGLAEDDAFEPDDSAHEHRPPSPPPHEGVPPQDMPHPSLQPSSVQAAKPADTAAKGGVKRTTPKSASMPKPLRHIPVVSPSVFHPYLPRQSAPWSQETIEEFSSPERSKRPIIKTTTGKAKTLAPRKKDSTKNKNGKRPSLLPNYDSSSSEKPAEQDQEVVLRTMEEDYIDMTGGFVHPTDDIETSGRSRKSTKNGPQDHGNEPSNITSSTQQAVADSQSQDRRLESPRPNTEVRELQAQLHSSNEAFALIQNDLRVRDEELASVKAKLAKRDEELAEKKSELSARNAALEETKAQLTARAESLSGWKSKLRESGKLVNSLQNQITQLQARTEEIVQKKDKLKSQVESATRSD</sequence>
<gene>
    <name evidence="1" type="ORF">NM688_g6888</name>
</gene>
<dbReference type="Proteomes" id="UP001148662">
    <property type="component" value="Unassembled WGS sequence"/>
</dbReference>